<dbReference type="SUPFAM" id="SSF101386">
    <property type="entry name" value="all-alpha NTP pyrophosphatases"/>
    <property type="match status" value="1"/>
</dbReference>
<dbReference type="Pfam" id="PF03819">
    <property type="entry name" value="MazG"/>
    <property type="match status" value="1"/>
</dbReference>
<dbReference type="InterPro" id="IPR004518">
    <property type="entry name" value="MazG-like_dom"/>
</dbReference>
<gene>
    <name evidence="2" type="ORF">H9942_02030</name>
</gene>
<organism evidence="2 3">
    <name type="scientific">Candidatus Acutalibacter ornithocaccae</name>
    <dbReference type="NCBI Taxonomy" id="2838416"/>
    <lineage>
        <taxon>Bacteria</taxon>
        <taxon>Bacillati</taxon>
        <taxon>Bacillota</taxon>
        <taxon>Clostridia</taxon>
        <taxon>Eubacteriales</taxon>
        <taxon>Acutalibacteraceae</taxon>
        <taxon>Acutalibacter</taxon>
    </lineage>
</organism>
<dbReference type="PANTHER" id="PTHR42692">
    <property type="entry name" value="NUCLEOTIDE PYROPHOSPHOHYDROLASE"/>
    <property type="match status" value="1"/>
</dbReference>
<reference evidence="2" key="1">
    <citation type="journal article" date="2021" name="PeerJ">
        <title>Extensive microbial diversity within the chicken gut microbiome revealed by metagenomics and culture.</title>
        <authorList>
            <person name="Gilroy R."/>
            <person name="Ravi A."/>
            <person name="Getino M."/>
            <person name="Pursley I."/>
            <person name="Horton D.L."/>
            <person name="Alikhan N.F."/>
            <person name="Baker D."/>
            <person name="Gharbi K."/>
            <person name="Hall N."/>
            <person name="Watson M."/>
            <person name="Adriaenssens E.M."/>
            <person name="Foster-Nyarko E."/>
            <person name="Jarju S."/>
            <person name="Secka A."/>
            <person name="Antonio M."/>
            <person name="Oren A."/>
            <person name="Chaudhuri R.R."/>
            <person name="La Ragione R."/>
            <person name="Hildebrand F."/>
            <person name="Pallen M.J."/>
        </authorList>
    </citation>
    <scope>NUCLEOTIDE SEQUENCE</scope>
    <source>
        <strain evidence="2">ChiBcolR8-3208</strain>
    </source>
</reference>
<comment type="caution">
    <text evidence="2">The sequence shown here is derived from an EMBL/GenBank/DDBJ whole genome shotgun (WGS) entry which is preliminary data.</text>
</comment>
<sequence length="103" mass="11385">MGEQQQRVKDWMARYGLGTDPQVRMLDLSSEVGELAKEVLRSTAYGTKPFTPTASLEEELGDCLFSLLCLSQCLGLEGEAALGKALEKYEKRFAERGTIGHQT</sequence>
<dbReference type="EMBL" id="DWXZ01000034">
    <property type="protein sequence ID" value="HJB36832.1"/>
    <property type="molecule type" value="Genomic_DNA"/>
</dbReference>
<dbReference type="AlphaFoldDB" id="A0A9D2LWJ5"/>
<accession>A0A9D2LWJ5</accession>
<dbReference type="PANTHER" id="PTHR42692:SF1">
    <property type="entry name" value="NUCLEOTIDE PYROPHOSPHOHYDROLASE"/>
    <property type="match status" value="1"/>
</dbReference>
<reference evidence="2" key="2">
    <citation type="submission" date="2021-04" db="EMBL/GenBank/DDBJ databases">
        <authorList>
            <person name="Gilroy R."/>
        </authorList>
    </citation>
    <scope>NUCLEOTIDE SEQUENCE</scope>
    <source>
        <strain evidence="2">ChiBcolR8-3208</strain>
    </source>
</reference>
<evidence type="ECO:0000313" key="3">
    <source>
        <dbReference type="Proteomes" id="UP000824214"/>
    </source>
</evidence>
<proteinExistence type="predicted"/>
<name>A0A9D2LWJ5_9FIRM</name>
<protein>
    <recommendedName>
        <fullName evidence="1">NTP pyrophosphohydrolase MazG-like domain-containing protein</fullName>
    </recommendedName>
</protein>
<dbReference type="InterPro" id="IPR047046">
    <property type="entry name" value="YpjD/YvdC"/>
</dbReference>
<evidence type="ECO:0000259" key="1">
    <source>
        <dbReference type="Pfam" id="PF03819"/>
    </source>
</evidence>
<dbReference type="Proteomes" id="UP000824214">
    <property type="component" value="Unassembled WGS sequence"/>
</dbReference>
<feature type="domain" description="NTP pyrophosphohydrolase MazG-like" evidence="1">
    <location>
        <begin position="25"/>
        <end position="92"/>
    </location>
</feature>
<dbReference type="Gene3D" id="1.10.287.1080">
    <property type="entry name" value="MazG-like"/>
    <property type="match status" value="1"/>
</dbReference>
<evidence type="ECO:0000313" key="2">
    <source>
        <dbReference type="EMBL" id="HJB36832.1"/>
    </source>
</evidence>